<dbReference type="InterPro" id="IPR045391">
    <property type="entry name" value="DUF6520"/>
</dbReference>
<keyword evidence="1" id="KW-0732">Signal</keyword>
<accession>A0A7K1Y715</accession>
<evidence type="ECO:0000313" key="2">
    <source>
        <dbReference type="EMBL" id="MXV50355.1"/>
    </source>
</evidence>
<organism evidence="2 3">
    <name type="scientific">Hufsiella arboris</name>
    <dbReference type="NCBI Taxonomy" id="2695275"/>
    <lineage>
        <taxon>Bacteria</taxon>
        <taxon>Pseudomonadati</taxon>
        <taxon>Bacteroidota</taxon>
        <taxon>Sphingobacteriia</taxon>
        <taxon>Sphingobacteriales</taxon>
        <taxon>Sphingobacteriaceae</taxon>
        <taxon>Hufsiella</taxon>
    </lineage>
</organism>
<feature type="chain" id="PRO_5029781824" evidence="1">
    <location>
        <begin position="22"/>
        <end position="91"/>
    </location>
</feature>
<evidence type="ECO:0000256" key="1">
    <source>
        <dbReference type="SAM" id="SignalP"/>
    </source>
</evidence>
<comment type="caution">
    <text evidence="2">The sequence shown here is derived from an EMBL/GenBank/DDBJ whole genome shotgun (WGS) entry which is preliminary data.</text>
</comment>
<dbReference type="RefSeq" id="WP_160843532.1">
    <property type="nucleotide sequence ID" value="NZ_WVHT01000002.1"/>
</dbReference>
<dbReference type="EMBL" id="WVHT01000002">
    <property type="protein sequence ID" value="MXV50355.1"/>
    <property type="molecule type" value="Genomic_DNA"/>
</dbReference>
<sequence length="91" mass="9936">MKKPSFSALAALILGLSAAFAFKPAEKRAGTVYIRDENYNWQAFSNQQCEAADDACKVRFPSNYTPVNGPSNYASTMSHATEIVTNNGQLQ</sequence>
<dbReference type="Pfam" id="PF20130">
    <property type="entry name" value="DUF6520"/>
    <property type="match status" value="1"/>
</dbReference>
<name>A0A7K1Y715_9SPHI</name>
<dbReference type="AlphaFoldDB" id="A0A7K1Y715"/>
<protein>
    <submittedName>
        <fullName evidence="2">Uncharacterized protein</fullName>
    </submittedName>
</protein>
<feature type="signal peptide" evidence="1">
    <location>
        <begin position="1"/>
        <end position="21"/>
    </location>
</feature>
<proteinExistence type="predicted"/>
<reference evidence="2 3" key="1">
    <citation type="submission" date="2019-11" db="EMBL/GenBank/DDBJ databases">
        <title>Pedobacter sp. HMF7647 Genome sequencing and assembly.</title>
        <authorList>
            <person name="Kang H."/>
            <person name="Kim H."/>
            <person name="Joh K."/>
        </authorList>
    </citation>
    <scope>NUCLEOTIDE SEQUENCE [LARGE SCALE GENOMIC DNA]</scope>
    <source>
        <strain evidence="2 3">HMF7647</strain>
    </source>
</reference>
<gene>
    <name evidence="2" type="ORF">GS399_05170</name>
</gene>
<evidence type="ECO:0000313" key="3">
    <source>
        <dbReference type="Proteomes" id="UP000466586"/>
    </source>
</evidence>
<keyword evidence="3" id="KW-1185">Reference proteome</keyword>
<dbReference type="Proteomes" id="UP000466586">
    <property type="component" value="Unassembled WGS sequence"/>
</dbReference>